<dbReference type="Proteomes" id="UP000051643">
    <property type="component" value="Unassembled WGS sequence"/>
</dbReference>
<accession>A0A0Q9Z877</accession>
<dbReference type="InterPro" id="IPR001296">
    <property type="entry name" value="Glyco_trans_1"/>
</dbReference>
<dbReference type="GO" id="GO:0016757">
    <property type="term" value="F:glycosyltransferase activity"/>
    <property type="evidence" value="ECO:0007669"/>
    <property type="project" value="InterPro"/>
</dbReference>
<dbReference type="Pfam" id="PF00534">
    <property type="entry name" value="Glycos_transf_1"/>
    <property type="match status" value="1"/>
</dbReference>
<proteinExistence type="predicted"/>
<comment type="caution">
    <text evidence="2">The sequence shown here is derived from an EMBL/GenBank/DDBJ whole genome shotgun (WGS) entry which is preliminary data.</text>
</comment>
<gene>
    <name evidence="2" type="ORF">APR42_04325</name>
</gene>
<dbReference type="SUPFAM" id="SSF53756">
    <property type="entry name" value="UDP-Glycosyltransferase/glycogen phosphorylase"/>
    <property type="match status" value="1"/>
</dbReference>
<dbReference type="OrthoDB" id="832722at2"/>
<reference evidence="2" key="1">
    <citation type="submission" date="2015-10" db="EMBL/GenBank/DDBJ databases">
        <title>Draft genome sequence of Salegentibacter mishustinae KCTC 12263.</title>
        <authorList>
            <person name="Lin W."/>
            <person name="Zheng Q."/>
        </authorList>
    </citation>
    <scope>NUCLEOTIDE SEQUENCE [LARGE SCALE GENOMIC DNA]</scope>
    <source>
        <strain evidence="2">KCTC 12263</strain>
    </source>
</reference>
<dbReference type="PANTHER" id="PTHR45947">
    <property type="entry name" value="SULFOQUINOVOSYL TRANSFERASE SQD2"/>
    <property type="match status" value="1"/>
</dbReference>
<dbReference type="InterPro" id="IPR050194">
    <property type="entry name" value="Glycosyltransferase_grp1"/>
</dbReference>
<sequence>MKKKLRILFIVGSFPTLSQTFIVNQIIHLLRQGHDVKIIAKNHTKNSIQEQVEKYELLKHTHYVEIPENLVKRLILTIKTLLASKRNFRWKLIQSFNPLLYKRQAVNLVAFFKVCWTLKFPNNFDIVHTHFAYNTDLFFMAKKAGFLQDAKLITSFHGFDMVPSDVTKNKKRYKELFDNQTLLTTNNEYGKFLIQKIKPGYSNISILPVSLDTALFEPKTIEGNNTFRIVFCGRLTYWKGPHLVVEIANQLINNRKIRNIEFEIIGDGEERIKLERLIEEYNLRKFINVHGALTQGEIKQIFNKSKIFVLPGLTDKNGRAETQGLVVQEAQAMALPVLVSDAGGAKYGLQHNETGYVLPEGDVSQFCNKIEYLITNPLFRMEMGQKGRDFVVQNFDIQVLGEKLEEIYYQNI</sequence>
<evidence type="ECO:0000313" key="2">
    <source>
        <dbReference type="EMBL" id="KRG29163.1"/>
    </source>
</evidence>
<dbReference type="STRING" id="270918.APR42_04325"/>
<feature type="domain" description="Glycosyl transferase family 1" evidence="1">
    <location>
        <begin position="224"/>
        <end position="389"/>
    </location>
</feature>
<organism evidence="2 3">
    <name type="scientific">Salegentibacter mishustinae</name>
    <dbReference type="NCBI Taxonomy" id="270918"/>
    <lineage>
        <taxon>Bacteria</taxon>
        <taxon>Pseudomonadati</taxon>
        <taxon>Bacteroidota</taxon>
        <taxon>Flavobacteriia</taxon>
        <taxon>Flavobacteriales</taxon>
        <taxon>Flavobacteriaceae</taxon>
        <taxon>Salegentibacter</taxon>
    </lineage>
</organism>
<evidence type="ECO:0000313" key="3">
    <source>
        <dbReference type="Proteomes" id="UP000051643"/>
    </source>
</evidence>
<dbReference type="AlphaFoldDB" id="A0A0Q9Z877"/>
<evidence type="ECO:0000259" key="1">
    <source>
        <dbReference type="Pfam" id="PF00534"/>
    </source>
</evidence>
<protein>
    <recommendedName>
        <fullName evidence="1">Glycosyl transferase family 1 domain-containing protein</fullName>
    </recommendedName>
</protein>
<keyword evidence="3" id="KW-1185">Reference proteome</keyword>
<dbReference type="PANTHER" id="PTHR45947:SF14">
    <property type="entry name" value="SLL1723 PROTEIN"/>
    <property type="match status" value="1"/>
</dbReference>
<name>A0A0Q9Z877_9FLAO</name>
<dbReference type="Gene3D" id="3.40.50.2000">
    <property type="entry name" value="Glycogen Phosphorylase B"/>
    <property type="match status" value="2"/>
</dbReference>
<dbReference type="EMBL" id="LKTP01000012">
    <property type="protein sequence ID" value="KRG29163.1"/>
    <property type="molecule type" value="Genomic_DNA"/>
</dbReference>
<dbReference type="RefSeq" id="WP_057481635.1">
    <property type="nucleotide sequence ID" value="NZ_BMWR01000003.1"/>
</dbReference>